<keyword evidence="6" id="KW-0175">Coiled coil</keyword>
<name>A0ABY8UI82_TETOB</name>
<proteinExistence type="predicted"/>
<dbReference type="PANTHER" id="PTHR14594:SF1">
    <property type="entry name" value="CENTROSOMAL PROTEIN OF 70 KDA"/>
    <property type="match status" value="1"/>
</dbReference>
<keyword evidence="7" id="KW-0206">Cytoskeleton</keyword>
<evidence type="ECO:0000256" key="5">
    <source>
        <dbReference type="ARBA" id="ARBA00022803"/>
    </source>
</evidence>
<comment type="function">
    <text evidence="8">Plays a role in the organization of both preexisting and nascent microtubules in interphase cells. During mitosis, required for the organization and orientation of the mitotic spindle.</text>
</comment>
<dbReference type="EMBL" id="CP126218">
    <property type="protein sequence ID" value="WIA19876.1"/>
    <property type="molecule type" value="Genomic_DNA"/>
</dbReference>
<evidence type="ECO:0000256" key="1">
    <source>
        <dbReference type="ARBA" id="ARBA00004300"/>
    </source>
</evidence>
<evidence type="ECO:0000256" key="4">
    <source>
        <dbReference type="ARBA" id="ARBA00022490"/>
    </source>
</evidence>
<sequence>MASQPQGLLQQLLRQVQSLFNVPQLEQLPAAMNKVYVHYNELTNFFRALASLLCLPGDAGPGAAMAAISNLLQQTSRPPSKVRQAAAELQQASGITSPAAAPAAAADGSSSSSREAERALQALLAAMRAGSVQQAAVAHQDMKQRLQRLDEVLPRYQRLASQLYERLRVVALDDVLPALDAALAAAAAH</sequence>
<evidence type="ECO:0000313" key="9">
    <source>
        <dbReference type="EMBL" id="WIA19876.1"/>
    </source>
</evidence>
<keyword evidence="10" id="KW-1185">Reference proteome</keyword>
<comment type="subunit">
    <text evidence="2">Directly interacts with tubulin-gamma; this interaction determines centrosomal localization.</text>
</comment>
<dbReference type="PANTHER" id="PTHR14594">
    <property type="entry name" value="CENTROSOMAL PROTEIN OF 70 KDA"/>
    <property type="match status" value="1"/>
</dbReference>
<organism evidence="9 10">
    <name type="scientific">Tetradesmus obliquus</name>
    <name type="common">Green alga</name>
    <name type="synonym">Acutodesmus obliquus</name>
    <dbReference type="NCBI Taxonomy" id="3088"/>
    <lineage>
        <taxon>Eukaryota</taxon>
        <taxon>Viridiplantae</taxon>
        <taxon>Chlorophyta</taxon>
        <taxon>core chlorophytes</taxon>
        <taxon>Chlorophyceae</taxon>
        <taxon>CS clade</taxon>
        <taxon>Sphaeropleales</taxon>
        <taxon>Scenedesmaceae</taxon>
        <taxon>Tetradesmus</taxon>
    </lineage>
</organism>
<gene>
    <name evidence="9" type="ORF">OEZ85_005776</name>
</gene>
<evidence type="ECO:0000256" key="2">
    <source>
        <dbReference type="ARBA" id="ARBA00011832"/>
    </source>
</evidence>
<evidence type="ECO:0000256" key="8">
    <source>
        <dbReference type="ARBA" id="ARBA00025273"/>
    </source>
</evidence>
<evidence type="ECO:0000256" key="3">
    <source>
        <dbReference type="ARBA" id="ARBA00018408"/>
    </source>
</evidence>
<evidence type="ECO:0000256" key="6">
    <source>
        <dbReference type="ARBA" id="ARBA00023054"/>
    </source>
</evidence>
<protein>
    <recommendedName>
        <fullName evidence="3">Centrosomal protein of 70 kDa</fullName>
    </recommendedName>
</protein>
<keyword evidence="5" id="KW-0802">TPR repeat</keyword>
<accession>A0ABY8UI82</accession>
<keyword evidence="4" id="KW-0963">Cytoplasm</keyword>
<comment type="subcellular location">
    <subcellularLocation>
        <location evidence="1">Cytoplasm</location>
        <location evidence="1">Cytoskeleton</location>
        <location evidence="1">Microtubule organizing center</location>
        <location evidence="1">Centrosome</location>
    </subcellularLocation>
</comment>
<evidence type="ECO:0000256" key="7">
    <source>
        <dbReference type="ARBA" id="ARBA00023212"/>
    </source>
</evidence>
<dbReference type="Proteomes" id="UP001244341">
    <property type="component" value="Chromosome 11b"/>
</dbReference>
<reference evidence="9 10" key="1">
    <citation type="submission" date="2023-05" db="EMBL/GenBank/DDBJ databases">
        <title>A 100% complete, gapless, phased diploid assembly of the Scenedesmus obliquus UTEX 3031 genome.</title>
        <authorList>
            <person name="Biondi T.C."/>
            <person name="Hanschen E.R."/>
            <person name="Kwon T."/>
            <person name="Eng W."/>
            <person name="Kruse C.P.S."/>
            <person name="Koehler S.I."/>
            <person name="Kunde Y."/>
            <person name="Gleasner C.D."/>
            <person name="You Mak K.T."/>
            <person name="Polle J."/>
            <person name="Hovde B.T."/>
            <person name="Starkenburg S.R."/>
        </authorList>
    </citation>
    <scope>NUCLEOTIDE SEQUENCE [LARGE SCALE GENOMIC DNA]</scope>
    <source>
        <strain evidence="9 10">DOE0152z</strain>
    </source>
</reference>
<dbReference type="InterPro" id="IPR037692">
    <property type="entry name" value="CEP70"/>
</dbReference>
<evidence type="ECO:0000313" key="10">
    <source>
        <dbReference type="Proteomes" id="UP001244341"/>
    </source>
</evidence>